<sequence>MARPRKPLDPARREALLRHARRHFASNGYEAASVSKINQAADFPRSSFYYFFGEKDALFEAAFSDGLEKLSGRVAVPHPSTLDADSFWPTVFGLIDSISEAQHDEDLACIPVLFHLPDAPPSPSLDKFRDAAREWCGAVVRVGRGLGLLDQEIPDDLHQDLVWNIASTVDGWVARNHENAHRAEALTRKLVVRVLGGQ</sequence>
<keyword evidence="7" id="KW-1185">Reference proteome</keyword>
<dbReference type="EMBL" id="JACHWU010000001">
    <property type="protein sequence ID" value="MBB3050411.1"/>
    <property type="molecule type" value="Genomic_DNA"/>
</dbReference>
<evidence type="ECO:0000256" key="2">
    <source>
        <dbReference type="ARBA" id="ARBA00023125"/>
    </source>
</evidence>
<evidence type="ECO:0000256" key="1">
    <source>
        <dbReference type="ARBA" id="ARBA00023015"/>
    </source>
</evidence>
<dbReference type="Proteomes" id="UP000550714">
    <property type="component" value="Unassembled WGS sequence"/>
</dbReference>
<evidence type="ECO:0000313" key="6">
    <source>
        <dbReference type="EMBL" id="MBB3050411.1"/>
    </source>
</evidence>
<dbReference type="InterPro" id="IPR001647">
    <property type="entry name" value="HTH_TetR"/>
</dbReference>
<dbReference type="PROSITE" id="PS50977">
    <property type="entry name" value="HTH_TETR_2"/>
    <property type="match status" value="1"/>
</dbReference>
<proteinExistence type="predicted"/>
<gene>
    <name evidence="6" type="ORF">FHS23_001406</name>
</gene>
<feature type="DNA-binding region" description="H-T-H motif" evidence="4">
    <location>
        <begin position="33"/>
        <end position="52"/>
    </location>
</feature>
<keyword evidence="2 4" id="KW-0238">DNA-binding</keyword>
<dbReference type="InterPro" id="IPR050109">
    <property type="entry name" value="HTH-type_TetR-like_transc_reg"/>
</dbReference>
<reference evidence="6 7" key="1">
    <citation type="submission" date="2020-08" db="EMBL/GenBank/DDBJ databases">
        <title>Genomic Encyclopedia of Type Strains, Phase III (KMG-III): the genomes of soil and plant-associated and newly described type strains.</title>
        <authorList>
            <person name="Whitman W."/>
        </authorList>
    </citation>
    <scope>NUCLEOTIDE SEQUENCE [LARGE SCALE GENOMIC DNA]</scope>
    <source>
        <strain evidence="6 7">CECT 8577</strain>
    </source>
</reference>
<comment type="caution">
    <text evidence="6">The sequence shown here is derived from an EMBL/GenBank/DDBJ whole genome shotgun (WGS) entry which is preliminary data.</text>
</comment>
<name>A0A839RXC1_9PSEU</name>
<evidence type="ECO:0000256" key="4">
    <source>
        <dbReference type="PROSITE-ProRule" id="PRU00335"/>
    </source>
</evidence>
<dbReference type="SUPFAM" id="SSF46689">
    <property type="entry name" value="Homeodomain-like"/>
    <property type="match status" value="1"/>
</dbReference>
<keyword evidence="1" id="KW-0805">Transcription regulation</keyword>
<dbReference type="InterPro" id="IPR009057">
    <property type="entry name" value="Homeodomain-like_sf"/>
</dbReference>
<organism evidence="6 7">
    <name type="scientific">Prauserella isguenensis</name>
    <dbReference type="NCBI Taxonomy" id="1470180"/>
    <lineage>
        <taxon>Bacteria</taxon>
        <taxon>Bacillati</taxon>
        <taxon>Actinomycetota</taxon>
        <taxon>Actinomycetes</taxon>
        <taxon>Pseudonocardiales</taxon>
        <taxon>Pseudonocardiaceae</taxon>
        <taxon>Prauserella</taxon>
    </lineage>
</organism>
<dbReference type="GO" id="GO:0003700">
    <property type="term" value="F:DNA-binding transcription factor activity"/>
    <property type="evidence" value="ECO:0007669"/>
    <property type="project" value="TreeGrafter"/>
</dbReference>
<dbReference type="PANTHER" id="PTHR30055:SF234">
    <property type="entry name" value="HTH-TYPE TRANSCRIPTIONAL REGULATOR BETI"/>
    <property type="match status" value="1"/>
</dbReference>
<feature type="domain" description="HTH tetR-type" evidence="5">
    <location>
        <begin position="10"/>
        <end position="70"/>
    </location>
</feature>
<dbReference type="GO" id="GO:0000976">
    <property type="term" value="F:transcription cis-regulatory region binding"/>
    <property type="evidence" value="ECO:0007669"/>
    <property type="project" value="TreeGrafter"/>
</dbReference>
<dbReference type="PANTHER" id="PTHR30055">
    <property type="entry name" value="HTH-TYPE TRANSCRIPTIONAL REGULATOR RUTR"/>
    <property type="match status" value="1"/>
</dbReference>
<evidence type="ECO:0000259" key="5">
    <source>
        <dbReference type="PROSITE" id="PS50977"/>
    </source>
</evidence>
<dbReference type="Pfam" id="PF00440">
    <property type="entry name" value="TetR_N"/>
    <property type="match status" value="1"/>
</dbReference>
<evidence type="ECO:0000256" key="3">
    <source>
        <dbReference type="ARBA" id="ARBA00023163"/>
    </source>
</evidence>
<dbReference type="Gene3D" id="1.10.357.10">
    <property type="entry name" value="Tetracycline Repressor, domain 2"/>
    <property type="match status" value="1"/>
</dbReference>
<evidence type="ECO:0000313" key="7">
    <source>
        <dbReference type="Proteomes" id="UP000550714"/>
    </source>
</evidence>
<dbReference type="AlphaFoldDB" id="A0A839RXC1"/>
<keyword evidence="3" id="KW-0804">Transcription</keyword>
<protein>
    <submittedName>
        <fullName evidence="6">AcrR family transcriptional regulator</fullName>
    </submittedName>
</protein>
<accession>A0A839RXC1</accession>
<dbReference type="RefSeq" id="WP_183649551.1">
    <property type="nucleotide sequence ID" value="NZ_JACHWU010000001.1"/>
</dbReference>